<protein>
    <submittedName>
        <fullName evidence="2">Uncharacterized protein</fullName>
    </submittedName>
</protein>
<feature type="region of interest" description="Disordered" evidence="1">
    <location>
        <begin position="1"/>
        <end position="68"/>
    </location>
</feature>
<comment type="caution">
    <text evidence="2">The sequence shown here is derived from an EMBL/GenBank/DDBJ whole genome shotgun (WGS) entry which is preliminary data.</text>
</comment>
<accession>A0A8K0K338</accession>
<dbReference type="EMBL" id="KZ308305">
    <property type="protein sequence ID" value="KAG8226931.1"/>
    <property type="molecule type" value="Genomic_DNA"/>
</dbReference>
<keyword evidence="3" id="KW-1185">Reference proteome</keyword>
<reference evidence="2" key="2">
    <citation type="submission" date="2017-10" db="EMBL/GenBank/DDBJ databases">
        <title>Ladona fulva Genome sequencing and assembly.</title>
        <authorList>
            <person name="Murali S."/>
            <person name="Richards S."/>
            <person name="Bandaranaike D."/>
            <person name="Bellair M."/>
            <person name="Blankenburg K."/>
            <person name="Chao H."/>
            <person name="Dinh H."/>
            <person name="Doddapaneni H."/>
            <person name="Dugan-Rocha S."/>
            <person name="Elkadiri S."/>
            <person name="Gnanaolivu R."/>
            <person name="Hernandez B."/>
            <person name="Skinner E."/>
            <person name="Javaid M."/>
            <person name="Lee S."/>
            <person name="Li M."/>
            <person name="Ming W."/>
            <person name="Munidasa M."/>
            <person name="Muniz J."/>
            <person name="Nguyen L."/>
            <person name="Hughes D."/>
            <person name="Osuji N."/>
            <person name="Pu L.-L."/>
            <person name="Puazo M."/>
            <person name="Qu C."/>
            <person name="Quiroz J."/>
            <person name="Raj R."/>
            <person name="Weissenberger G."/>
            <person name="Xin Y."/>
            <person name="Zou X."/>
            <person name="Han Y."/>
            <person name="Worley K."/>
            <person name="Muzny D."/>
            <person name="Gibbs R."/>
        </authorList>
    </citation>
    <scope>NUCLEOTIDE SEQUENCE</scope>
    <source>
        <strain evidence="2">Sampled in the wild</strain>
    </source>
</reference>
<feature type="compositionally biased region" description="Pro residues" evidence="1">
    <location>
        <begin position="16"/>
        <end position="28"/>
    </location>
</feature>
<proteinExistence type="predicted"/>
<evidence type="ECO:0000313" key="3">
    <source>
        <dbReference type="Proteomes" id="UP000792457"/>
    </source>
</evidence>
<organism evidence="2 3">
    <name type="scientific">Ladona fulva</name>
    <name type="common">Scarce chaser dragonfly</name>
    <name type="synonym">Libellula fulva</name>
    <dbReference type="NCBI Taxonomy" id="123851"/>
    <lineage>
        <taxon>Eukaryota</taxon>
        <taxon>Metazoa</taxon>
        <taxon>Ecdysozoa</taxon>
        <taxon>Arthropoda</taxon>
        <taxon>Hexapoda</taxon>
        <taxon>Insecta</taxon>
        <taxon>Pterygota</taxon>
        <taxon>Palaeoptera</taxon>
        <taxon>Odonata</taxon>
        <taxon>Epiprocta</taxon>
        <taxon>Anisoptera</taxon>
        <taxon>Libelluloidea</taxon>
        <taxon>Libellulidae</taxon>
        <taxon>Ladona</taxon>
    </lineage>
</organism>
<name>A0A8K0K338_LADFU</name>
<evidence type="ECO:0000313" key="2">
    <source>
        <dbReference type="EMBL" id="KAG8226931.1"/>
    </source>
</evidence>
<reference evidence="2" key="1">
    <citation type="submission" date="2013-04" db="EMBL/GenBank/DDBJ databases">
        <authorList>
            <person name="Qu J."/>
            <person name="Murali S.C."/>
            <person name="Bandaranaike D."/>
            <person name="Bellair M."/>
            <person name="Blankenburg K."/>
            <person name="Chao H."/>
            <person name="Dinh H."/>
            <person name="Doddapaneni H."/>
            <person name="Downs B."/>
            <person name="Dugan-Rocha S."/>
            <person name="Elkadiri S."/>
            <person name="Gnanaolivu R.D."/>
            <person name="Hernandez B."/>
            <person name="Javaid M."/>
            <person name="Jayaseelan J.C."/>
            <person name="Lee S."/>
            <person name="Li M."/>
            <person name="Ming W."/>
            <person name="Munidasa M."/>
            <person name="Muniz J."/>
            <person name="Nguyen L."/>
            <person name="Ongeri F."/>
            <person name="Osuji N."/>
            <person name="Pu L.-L."/>
            <person name="Puazo M."/>
            <person name="Qu C."/>
            <person name="Quiroz J."/>
            <person name="Raj R."/>
            <person name="Weissenberger G."/>
            <person name="Xin Y."/>
            <person name="Zou X."/>
            <person name="Han Y."/>
            <person name="Richards S."/>
            <person name="Worley K."/>
            <person name="Muzny D."/>
            <person name="Gibbs R."/>
        </authorList>
    </citation>
    <scope>NUCLEOTIDE SEQUENCE</scope>
    <source>
        <strain evidence="2">Sampled in the wild</strain>
    </source>
</reference>
<sequence length="130" mass="12771">MHGNSISQHPLRGSMLPPPPPPPPPPFAAYPFGQPSQILASSGAGTTGPGGPLTPRGAGPPPPSPGAAAATAAALAAAAAAAGQYGYPPIIYWPYPSPPVSPTSYYAGPTGLPPHPAHGGAPTLCILEYP</sequence>
<dbReference type="AlphaFoldDB" id="A0A8K0K338"/>
<dbReference type="Proteomes" id="UP000792457">
    <property type="component" value="Unassembled WGS sequence"/>
</dbReference>
<evidence type="ECO:0000256" key="1">
    <source>
        <dbReference type="SAM" id="MobiDB-lite"/>
    </source>
</evidence>
<gene>
    <name evidence="2" type="ORF">J437_LFUL004649</name>
</gene>